<dbReference type="AlphaFoldDB" id="A0A8D8CL95"/>
<dbReference type="EMBL" id="HBUE01129152">
    <property type="protein sequence ID" value="CAG6495588.1"/>
    <property type="molecule type" value="Transcribed_RNA"/>
</dbReference>
<evidence type="ECO:0000256" key="1">
    <source>
        <dbReference type="SAM" id="MobiDB-lite"/>
    </source>
</evidence>
<organism evidence="2">
    <name type="scientific">Culex pipiens</name>
    <name type="common">House mosquito</name>
    <dbReference type="NCBI Taxonomy" id="7175"/>
    <lineage>
        <taxon>Eukaryota</taxon>
        <taxon>Metazoa</taxon>
        <taxon>Ecdysozoa</taxon>
        <taxon>Arthropoda</taxon>
        <taxon>Hexapoda</taxon>
        <taxon>Insecta</taxon>
        <taxon>Pterygota</taxon>
        <taxon>Neoptera</taxon>
        <taxon>Endopterygota</taxon>
        <taxon>Diptera</taxon>
        <taxon>Nematocera</taxon>
        <taxon>Culicoidea</taxon>
        <taxon>Culicidae</taxon>
        <taxon>Culicinae</taxon>
        <taxon>Culicini</taxon>
        <taxon>Culex</taxon>
        <taxon>Culex</taxon>
    </lineage>
</organism>
<feature type="region of interest" description="Disordered" evidence="1">
    <location>
        <begin position="1"/>
        <end position="41"/>
    </location>
</feature>
<name>A0A8D8CL95_CULPI</name>
<feature type="region of interest" description="Disordered" evidence="1">
    <location>
        <begin position="58"/>
        <end position="105"/>
    </location>
</feature>
<dbReference type="EMBL" id="HBUE01330978">
    <property type="protein sequence ID" value="CAG6593223.1"/>
    <property type="molecule type" value="Transcribed_RNA"/>
</dbReference>
<feature type="compositionally biased region" description="Polar residues" evidence="1">
    <location>
        <begin position="94"/>
        <end position="105"/>
    </location>
</feature>
<accession>A0A8D8CL95</accession>
<dbReference type="EMBL" id="HBUE01224285">
    <property type="protein sequence ID" value="CAG6541151.1"/>
    <property type="molecule type" value="Transcribed_RNA"/>
</dbReference>
<reference evidence="2" key="1">
    <citation type="submission" date="2021-05" db="EMBL/GenBank/DDBJ databases">
        <authorList>
            <person name="Alioto T."/>
            <person name="Alioto T."/>
            <person name="Gomez Garrido J."/>
        </authorList>
    </citation>
    <scope>NUCLEOTIDE SEQUENCE</scope>
</reference>
<dbReference type="EMBL" id="HBUE01330979">
    <property type="protein sequence ID" value="CAG6593224.1"/>
    <property type="molecule type" value="Transcribed_RNA"/>
</dbReference>
<proteinExistence type="predicted"/>
<evidence type="ECO:0000313" key="2">
    <source>
        <dbReference type="EMBL" id="CAG6495587.1"/>
    </source>
</evidence>
<sequence>MQRMRRTRVGVRPAEDTSRSYRTAADRAGSWRSPVGVPPDDLHRIRRCRLKIHLERRSVADPSTCRLRRGASGTGPQGPRSRRRLPPDRARSPGSRTARSRAYSS</sequence>
<protein>
    <submittedName>
        <fullName evidence="2">(northern house mosquito) hypothetical protein</fullName>
    </submittedName>
</protein>
<dbReference type="EMBL" id="HBUE01129151">
    <property type="protein sequence ID" value="CAG6495587.1"/>
    <property type="molecule type" value="Transcribed_RNA"/>
</dbReference>
<dbReference type="EMBL" id="HBUE01224284">
    <property type="protein sequence ID" value="CAG6541150.1"/>
    <property type="molecule type" value="Transcribed_RNA"/>
</dbReference>